<dbReference type="RefSeq" id="WP_006592130.1">
    <property type="nucleotide sequence ID" value="NZ_BAHD01000024.1"/>
</dbReference>
<evidence type="ECO:0000313" key="2">
    <source>
        <dbReference type="Proteomes" id="UP000008366"/>
    </source>
</evidence>
<dbReference type="NCBIfam" id="NF041419">
    <property type="entry name" value="CC_star_Cory"/>
    <property type="match status" value="1"/>
</dbReference>
<organism evidence="1 2">
    <name type="scientific">Kineosphaera limosa NBRC 100340</name>
    <dbReference type="NCBI Taxonomy" id="1184609"/>
    <lineage>
        <taxon>Bacteria</taxon>
        <taxon>Bacillati</taxon>
        <taxon>Actinomycetota</taxon>
        <taxon>Actinomycetes</taxon>
        <taxon>Micrococcales</taxon>
        <taxon>Dermatophilaceae</taxon>
        <taxon>Kineosphaera</taxon>
    </lineage>
</organism>
<dbReference type="Pfam" id="PF25952">
    <property type="entry name" value="DUF7990"/>
    <property type="match status" value="1"/>
</dbReference>
<dbReference type="InterPro" id="IPR058303">
    <property type="entry name" value="DUF7990"/>
</dbReference>
<accession>K6VHB6</accession>
<evidence type="ECO:0000313" key="1">
    <source>
        <dbReference type="EMBL" id="GAB95598.1"/>
    </source>
</evidence>
<dbReference type="InterPro" id="IPR047717">
    <property type="entry name" value="CC_star_Cory"/>
</dbReference>
<dbReference type="STRING" id="1184609.KILIM_024_00080"/>
<comment type="caution">
    <text evidence="1">The sequence shown here is derived from an EMBL/GenBank/DDBJ whole genome shotgun (WGS) entry which is preliminary data.</text>
</comment>
<dbReference type="AlphaFoldDB" id="K6VHB6"/>
<dbReference type="EMBL" id="BAHD01000024">
    <property type="protein sequence ID" value="GAB95598.1"/>
    <property type="molecule type" value="Genomic_DNA"/>
</dbReference>
<reference evidence="1 2" key="1">
    <citation type="submission" date="2012-08" db="EMBL/GenBank/DDBJ databases">
        <title>Whole genome shotgun sequence of Kineosphaera limosa NBRC 100340.</title>
        <authorList>
            <person name="Yoshida I."/>
            <person name="Isaki S."/>
            <person name="Hosoyama A."/>
            <person name="Tsuchikane K."/>
            <person name="Katsumata H."/>
            <person name="Ando Y."/>
            <person name="Ohji S."/>
            <person name="Hamada M."/>
            <person name="Tamura T."/>
            <person name="Yamazoe A."/>
            <person name="Yamazaki S."/>
            <person name="Fujita N."/>
        </authorList>
    </citation>
    <scope>NUCLEOTIDE SEQUENCE [LARGE SCALE GENOMIC DNA]</scope>
    <source>
        <strain evidence="1 2">NBRC 100340</strain>
    </source>
</reference>
<keyword evidence="2" id="KW-1185">Reference proteome</keyword>
<dbReference type="Proteomes" id="UP000008366">
    <property type="component" value="Unassembled WGS sequence"/>
</dbReference>
<protein>
    <submittedName>
        <fullName evidence="1">Uncharacterized protein</fullName>
    </submittedName>
</protein>
<dbReference type="eggNOG" id="ENOG5032S6W">
    <property type="taxonomic scope" value="Bacteria"/>
</dbReference>
<proteinExistence type="predicted"/>
<dbReference type="OrthoDB" id="5358049at2"/>
<sequence length="88" mass="10124">MSLRQRLAHAGELLGEFYTGPYRRTLARARRDEDDLVRVLVLGQALGVPDPAQFYTLELVPLMYEELGDWQERLAQPTSPFDHTRCCC</sequence>
<gene>
    <name evidence="1" type="ORF">KILIM_024_00080</name>
</gene>
<name>K6VHB6_9MICO</name>